<keyword evidence="3" id="KW-0804">Transcription</keyword>
<reference evidence="6" key="1">
    <citation type="submission" date="2017-09" db="EMBL/GenBank/DDBJ databases">
        <authorList>
            <person name="Palmer M."/>
            <person name="Steenkamp E.T."/>
            <person name="Coetzee M.P."/>
            <person name="Avontuur J.R."/>
            <person name="Van Zyl E."/>
            <person name="Chan W.-Y."/>
            <person name="Blom J."/>
            <person name="Venter S.N."/>
        </authorList>
    </citation>
    <scope>NUCLEOTIDE SEQUENCE [LARGE SCALE GENOMIC DNA]</scope>
    <source>
        <strain evidence="6">QC88-366</strain>
    </source>
</reference>
<evidence type="ECO:0000256" key="1">
    <source>
        <dbReference type="ARBA" id="ARBA00023015"/>
    </source>
</evidence>
<feature type="domain" description="HTH asnC-type" evidence="4">
    <location>
        <begin position="4"/>
        <end position="65"/>
    </location>
</feature>
<dbReference type="SUPFAM" id="SSF46785">
    <property type="entry name" value="Winged helix' DNA-binding domain"/>
    <property type="match status" value="1"/>
</dbReference>
<dbReference type="RefSeq" id="WP_103060137.1">
    <property type="nucleotide sequence ID" value="NZ_BSOF01000029.1"/>
</dbReference>
<evidence type="ECO:0000256" key="2">
    <source>
        <dbReference type="ARBA" id="ARBA00023125"/>
    </source>
</evidence>
<dbReference type="Proteomes" id="UP000236345">
    <property type="component" value="Unassembled WGS sequence"/>
</dbReference>
<dbReference type="Pfam" id="PF13412">
    <property type="entry name" value="HTH_24"/>
    <property type="match status" value="1"/>
</dbReference>
<dbReference type="InterPro" id="IPR000485">
    <property type="entry name" value="AsnC-type_HTH_dom"/>
</dbReference>
<dbReference type="GO" id="GO:0006355">
    <property type="term" value="P:regulation of DNA-templated transcription"/>
    <property type="evidence" value="ECO:0007669"/>
    <property type="project" value="UniProtKB-ARBA"/>
</dbReference>
<keyword evidence="1" id="KW-0805">Transcription regulation</keyword>
<evidence type="ECO:0000313" key="6">
    <source>
        <dbReference type="Proteomes" id="UP000236345"/>
    </source>
</evidence>
<dbReference type="FunFam" id="1.10.10.10:FF:000186">
    <property type="entry name" value="AsnC family transcriptional regulator"/>
    <property type="match status" value="1"/>
</dbReference>
<dbReference type="PRINTS" id="PR00033">
    <property type="entry name" value="HTHASNC"/>
</dbReference>
<dbReference type="CDD" id="cd00090">
    <property type="entry name" value="HTH_ARSR"/>
    <property type="match status" value="1"/>
</dbReference>
<dbReference type="Gene3D" id="1.10.10.10">
    <property type="entry name" value="Winged helix-like DNA-binding domain superfamily/Winged helix DNA-binding domain"/>
    <property type="match status" value="1"/>
</dbReference>
<dbReference type="InterPro" id="IPR011008">
    <property type="entry name" value="Dimeric_a/b-barrel"/>
</dbReference>
<evidence type="ECO:0000313" key="5">
    <source>
        <dbReference type="EMBL" id="PNS11451.1"/>
    </source>
</evidence>
<evidence type="ECO:0000259" key="4">
    <source>
        <dbReference type="PROSITE" id="PS50956"/>
    </source>
</evidence>
<dbReference type="Pfam" id="PF01037">
    <property type="entry name" value="AsnC_trans_reg"/>
    <property type="match status" value="1"/>
</dbReference>
<dbReference type="GO" id="GO:0043565">
    <property type="term" value="F:sequence-specific DNA binding"/>
    <property type="evidence" value="ECO:0007669"/>
    <property type="project" value="InterPro"/>
</dbReference>
<comment type="caution">
    <text evidence="5">The sequence shown here is derived from an EMBL/GenBank/DDBJ whole genome shotgun (WGS) entry which is preliminary data.</text>
</comment>
<name>A0A2K1Q8U3_9GAMM</name>
<dbReference type="InterPro" id="IPR036388">
    <property type="entry name" value="WH-like_DNA-bd_sf"/>
</dbReference>
<dbReference type="OrthoDB" id="166264at2"/>
<dbReference type="InterPro" id="IPR011991">
    <property type="entry name" value="ArsR-like_HTH"/>
</dbReference>
<dbReference type="SMART" id="SM00344">
    <property type="entry name" value="HTH_ASNC"/>
    <property type="match status" value="1"/>
</dbReference>
<dbReference type="PROSITE" id="PS50956">
    <property type="entry name" value="HTH_ASNC_2"/>
    <property type="match status" value="1"/>
</dbReference>
<dbReference type="PANTHER" id="PTHR30154:SF34">
    <property type="entry name" value="TRANSCRIPTIONAL REGULATOR AZLB"/>
    <property type="match status" value="1"/>
</dbReference>
<keyword evidence="6" id="KW-1185">Reference proteome</keyword>
<dbReference type="SUPFAM" id="SSF54909">
    <property type="entry name" value="Dimeric alpha+beta barrel"/>
    <property type="match status" value="1"/>
</dbReference>
<dbReference type="InterPro" id="IPR036390">
    <property type="entry name" value="WH_DNA-bd_sf"/>
</dbReference>
<protein>
    <submittedName>
        <fullName evidence="5">AsnC family transcriptional regulator</fullName>
    </submittedName>
</protein>
<dbReference type="InterPro" id="IPR019888">
    <property type="entry name" value="Tscrpt_reg_AsnC-like"/>
</dbReference>
<organism evidence="5 6">
    <name type="scientific">Mixta theicola</name>
    <dbReference type="NCBI Taxonomy" id="1458355"/>
    <lineage>
        <taxon>Bacteria</taxon>
        <taxon>Pseudomonadati</taxon>
        <taxon>Pseudomonadota</taxon>
        <taxon>Gammaproteobacteria</taxon>
        <taxon>Enterobacterales</taxon>
        <taxon>Erwiniaceae</taxon>
        <taxon>Mixta</taxon>
    </lineage>
</organism>
<dbReference type="GO" id="GO:0005829">
    <property type="term" value="C:cytosol"/>
    <property type="evidence" value="ECO:0007669"/>
    <property type="project" value="TreeGrafter"/>
</dbReference>
<evidence type="ECO:0000256" key="3">
    <source>
        <dbReference type="ARBA" id="ARBA00023163"/>
    </source>
</evidence>
<proteinExistence type="predicted"/>
<dbReference type="InterPro" id="IPR019887">
    <property type="entry name" value="Tscrpt_reg_AsnC/Lrp_C"/>
</dbReference>
<keyword evidence="2" id="KW-0238">DNA-binding</keyword>
<dbReference type="EMBL" id="NWUO01000008">
    <property type="protein sequence ID" value="PNS11451.1"/>
    <property type="molecule type" value="Genomic_DNA"/>
</dbReference>
<dbReference type="AlphaFoldDB" id="A0A2K1Q8U3"/>
<dbReference type="GO" id="GO:0043200">
    <property type="term" value="P:response to amino acid"/>
    <property type="evidence" value="ECO:0007669"/>
    <property type="project" value="TreeGrafter"/>
</dbReference>
<dbReference type="PANTHER" id="PTHR30154">
    <property type="entry name" value="LEUCINE-RESPONSIVE REGULATORY PROTEIN"/>
    <property type="match status" value="1"/>
</dbReference>
<sequence>MFKLDKTDRAILAELQKDGRLANNLLAEKVGLSPSPCLRRVKALEEAGIVERYVAVLNPQAVGMNLTVFVRVWLTSQDAEATDHFSREASLLPEVVECHLMVGDCDFLLRVMTTDLAAYRQFQTQHLTRIRGVKSVKTELPMQTIKQTTEIPLR</sequence>
<accession>A0A2K1Q8U3</accession>
<dbReference type="Gene3D" id="3.30.70.920">
    <property type="match status" value="1"/>
</dbReference>
<gene>
    <name evidence="5" type="ORF">COO59_12570</name>
</gene>